<gene>
    <name evidence="2" type="ORF">ZT3D7_G3083</name>
</gene>
<keyword evidence="3" id="KW-1185">Reference proteome</keyword>
<evidence type="ECO:0000256" key="1">
    <source>
        <dbReference type="SAM" id="MobiDB-lite"/>
    </source>
</evidence>
<dbReference type="EMBL" id="LT853693">
    <property type="protein sequence ID" value="SMQ47935.1"/>
    <property type="molecule type" value="Genomic_DNA"/>
</dbReference>
<protein>
    <submittedName>
        <fullName evidence="2">Uncharacterized protein</fullName>
    </submittedName>
</protein>
<evidence type="ECO:0000313" key="2">
    <source>
        <dbReference type="EMBL" id="SMQ47935.1"/>
    </source>
</evidence>
<feature type="region of interest" description="Disordered" evidence="1">
    <location>
        <begin position="54"/>
        <end position="80"/>
    </location>
</feature>
<reference evidence="2 3" key="1">
    <citation type="submission" date="2016-06" db="EMBL/GenBank/DDBJ databases">
        <authorList>
            <person name="Kjaerup R.B."/>
            <person name="Dalgaard T.S."/>
            <person name="Juul-Madsen H.R."/>
        </authorList>
    </citation>
    <scope>NUCLEOTIDE SEQUENCE [LARGE SCALE GENOMIC DNA]</scope>
</reference>
<evidence type="ECO:0000313" key="3">
    <source>
        <dbReference type="Proteomes" id="UP000215127"/>
    </source>
</evidence>
<name>A0A1X7RKJ0_ZYMT9</name>
<accession>A0A1X7RKJ0</accession>
<sequence>MSPAVCVTAALGDVRRDETRRDEMKEDRCIGIIDADPSPWAAGGKVEPAAHWVRRGGSSTSAGSVWGQRQGPKKHTRRPLQVVALRKTCPTTLTCLESVTVHHDESK</sequence>
<proteinExistence type="predicted"/>
<dbReference type="Proteomes" id="UP000215127">
    <property type="component" value="Chromosome 2"/>
</dbReference>
<dbReference type="AlphaFoldDB" id="A0A1X7RKJ0"/>
<organism evidence="2 3">
    <name type="scientific">Zymoseptoria tritici (strain ST99CH_3D7)</name>
    <dbReference type="NCBI Taxonomy" id="1276538"/>
    <lineage>
        <taxon>Eukaryota</taxon>
        <taxon>Fungi</taxon>
        <taxon>Dikarya</taxon>
        <taxon>Ascomycota</taxon>
        <taxon>Pezizomycotina</taxon>
        <taxon>Dothideomycetes</taxon>
        <taxon>Dothideomycetidae</taxon>
        <taxon>Mycosphaerellales</taxon>
        <taxon>Mycosphaerellaceae</taxon>
        <taxon>Zymoseptoria</taxon>
    </lineage>
</organism>